<dbReference type="CDD" id="cd03499">
    <property type="entry name" value="SQR_TypeC_SdhC"/>
    <property type="match status" value="1"/>
</dbReference>
<evidence type="ECO:0000256" key="5">
    <source>
        <dbReference type="ARBA" id="ARBA00022617"/>
    </source>
</evidence>
<evidence type="ECO:0000256" key="11">
    <source>
        <dbReference type="ARBA" id="ARBA00025912"/>
    </source>
</evidence>
<dbReference type="GO" id="GO:0009055">
    <property type="term" value="F:electron transfer activity"/>
    <property type="evidence" value="ECO:0007669"/>
    <property type="project" value="InterPro"/>
</dbReference>
<evidence type="ECO:0000256" key="9">
    <source>
        <dbReference type="ARBA" id="ARBA00023004"/>
    </source>
</evidence>
<dbReference type="NCBIfam" id="TIGR02970">
    <property type="entry name" value="succ_dehyd_cytB"/>
    <property type="match status" value="1"/>
</dbReference>
<comment type="caution">
    <text evidence="14">The sequence shown here is derived from an EMBL/GenBank/DDBJ whole genome shotgun (WGS) entry which is preliminary data.</text>
</comment>
<comment type="subcellular location">
    <subcellularLocation>
        <location evidence="2">Membrane</location>
    </subcellularLocation>
</comment>
<evidence type="ECO:0000256" key="3">
    <source>
        <dbReference type="ARBA" id="ARBA00007244"/>
    </source>
</evidence>
<feature type="transmembrane region" description="Helical" evidence="13">
    <location>
        <begin position="29"/>
        <end position="50"/>
    </location>
</feature>
<evidence type="ECO:0000256" key="12">
    <source>
        <dbReference type="PIRSR" id="PIRSR000178-1"/>
    </source>
</evidence>
<keyword evidence="9 12" id="KW-0408">Iron</keyword>
<keyword evidence="8 13" id="KW-1133">Transmembrane helix</keyword>
<evidence type="ECO:0000256" key="7">
    <source>
        <dbReference type="ARBA" id="ARBA00022723"/>
    </source>
</evidence>
<sequence>MTQKFRPTSPHLQIWRPTLTMTMSILHRILGVALYVGTLLFVLWLGAAALGQGQVAAVNGFFSHPLIQIVLFGYTWALFHHMAGGIKHFIWDFGHGLDPVGREAITLATLIFSVVATLVVWAVFVWF</sequence>
<comment type="subunit">
    <text evidence="11">Part of an enzyme complex containing four subunits: a flavoprotein, an iron-sulfur protein, plus two membrane-anchoring proteins, SdhC and SdhD. The complex can form homotrimers.</text>
</comment>
<keyword evidence="10 13" id="KW-0472">Membrane</keyword>
<comment type="similarity">
    <text evidence="3">Belongs to the cytochrome b560 family.</text>
</comment>
<dbReference type="InterPro" id="IPR014314">
    <property type="entry name" value="Succ_DH_cytb556"/>
</dbReference>
<feature type="transmembrane region" description="Helical" evidence="13">
    <location>
        <begin position="104"/>
        <end position="126"/>
    </location>
</feature>
<comment type="function">
    <text evidence="1">Membrane-anchoring subunit of succinate dehydrogenase (SDH).</text>
</comment>
<dbReference type="PANTHER" id="PTHR10978:SF5">
    <property type="entry name" value="SUCCINATE DEHYDROGENASE CYTOCHROME B560 SUBUNIT, MITOCHONDRIAL"/>
    <property type="match status" value="1"/>
</dbReference>
<evidence type="ECO:0000256" key="2">
    <source>
        <dbReference type="ARBA" id="ARBA00004370"/>
    </source>
</evidence>
<evidence type="ECO:0000313" key="14">
    <source>
        <dbReference type="EMBL" id="GGA35960.1"/>
    </source>
</evidence>
<evidence type="ECO:0000256" key="10">
    <source>
        <dbReference type="ARBA" id="ARBA00023136"/>
    </source>
</evidence>
<feature type="transmembrane region" description="Helical" evidence="13">
    <location>
        <begin position="62"/>
        <end position="83"/>
    </location>
</feature>
<dbReference type="GO" id="GO:0006099">
    <property type="term" value="P:tricarboxylic acid cycle"/>
    <property type="evidence" value="ECO:0007669"/>
    <property type="project" value="InterPro"/>
</dbReference>
<dbReference type="OrthoDB" id="9799441at2"/>
<evidence type="ECO:0000256" key="8">
    <source>
        <dbReference type="ARBA" id="ARBA00022989"/>
    </source>
</evidence>
<protein>
    <recommendedName>
        <fullName evidence="4">Succinate dehydrogenase cytochrome b556 subunit</fullName>
    </recommendedName>
</protein>
<dbReference type="Pfam" id="PF01127">
    <property type="entry name" value="Sdh_cyt"/>
    <property type="match status" value="1"/>
</dbReference>
<comment type="cofactor">
    <cofactor evidence="12">
        <name>heme</name>
        <dbReference type="ChEBI" id="CHEBI:30413"/>
    </cofactor>
    <text evidence="12">The heme is bound between the two transmembrane subunits.</text>
</comment>
<proteinExistence type="inferred from homology"/>
<dbReference type="InterPro" id="IPR000701">
    <property type="entry name" value="SuccDH_FuR_B_TM-su"/>
</dbReference>
<dbReference type="RefSeq" id="WP_127070692.1">
    <property type="nucleotide sequence ID" value="NZ_BMKB01000001.1"/>
</dbReference>
<evidence type="ECO:0000256" key="4">
    <source>
        <dbReference type="ARBA" id="ARBA00020076"/>
    </source>
</evidence>
<dbReference type="Proteomes" id="UP000596977">
    <property type="component" value="Unassembled WGS sequence"/>
</dbReference>
<evidence type="ECO:0000256" key="1">
    <source>
        <dbReference type="ARBA" id="ARBA00004050"/>
    </source>
</evidence>
<dbReference type="SUPFAM" id="SSF81343">
    <property type="entry name" value="Fumarate reductase respiratory complex transmembrane subunits"/>
    <property type="match status" value="1"/>
</dbReference>
<evidence type="ECO:0000313" key="15">
    <source>
        <dbReference type="Proteomes" id="UP000596977"/>
    </source>
</evidence>
<dbReference type="InterPro" id="IPR034804">
    <property type="entry name" value="SQR/QFR_C/D"/>
</dbReference>
<organism evidence="14 15">
    <name type="scientific">Pelagibacterium lentulum</name>
    <dbReference type="NCBI Taxonomy" id="2029865"/>
    <lineage>
        <taxon>Bacteria</taxon>
        <taxon>Pseudomonadati</taxon>
        <taxon>Pseudomonadota</taxon>
        <taxon>Alphaproteobacteria</taxon>
        <taxon>Hyphomicrobiales</taxon>
        <taxon>Devosiaceae</taxon>
        <taxon>Pelagibacterium</taxon>
    </lineage>
</organism>
<accession>A0A916VUA2</accession>
<keyword evidence="15" id="KW-1185">Reference proteome</keyword>
<dbReference type="AlphaFoldDB" id="A0A916VUA2"/>
<evidence type="ECO:0000256" key="13">
    <source>
        <dbReference type="SAM" id="Phobius"/>
    </source>
</evidence>
<dbReference type="Gene3D" id="1.20.1300.10">
    <property type="entry name" value="Fumarate reductase/succinate dehydrogenase, transmembrane subunit"/>
    <property type="match status" value="1"/>
</dbReference>
<reference evidence="14 15" key="1">
    <citation type="journal article" date="2014" name="Int. J. Syst. Evol. Microbiol.">
        <title>Complete genome sequence of Corynebacterium casei LMG S-19264T (=DSM 44701T), isolated from a smear-ripened cheese.</title>
        <authorList>
            <consortium name="US DOE Joint Genome Institute (JGI-PGF)"/>
            <person name="Walter F."/>
            <person name="Albersmeier A."/>
            <person name="Kalinowski J."/>
            <person name="Ruckert C."/>
        </authorList>
    </citation>
    <scope>NUCLEOTIDE SEQUENCE [LARGE SCALE GENOMIC DNA]</scope>
    <source>
        <strain evidence="14 15">CGMCC 1.15896</strain>
    </source>
</reference>
<feature type="binding site" description="axial binding residue" evidence="12">
    <location>
        <position position="81"/>
    </location>
    <ligand>
        <name>heme</name>
        <dbReference type="ChEBI" id="CHEBI:30413"/>
        <note>ligand shared with second transmembrane subunit</note>
    </ligand>
    <ligandPart>
        <name>Fe</name>
        <dbReference type="ChEBI" id="CHEBI:18248"/>
    </ligandPart>
</feature>
<dbReference type="EMBL" id="BMKB01000001">
    <property type="protein sequence ID" value="GGA35960.1"/>
    <property type="molecule type" value="Genomic_DNA"/>
</dbReference>
<gene>
    <name evidence="14" type="primary">sdhC</name>
    <name evidence="14" type="ORF">GCM10011499_01630</name>
</gene>
<dbReference type="GO" id="GO:0016020">
    <property type="term" value="C:membrane"/>
    <property type="evidence" value="ECO:0007669"/>
    <property type="project" value="UniProtKB-SubCell"/>
</dbReference>
<dbReference type="PANTHER" id="PTHR10978">
    <property type="entry name" value="SUCCINATE DEHYDROGENASE CYTOCHROME B560 SUBUNIT"/>
    <property type="match status" value="1"/>
</dbReference>
<dbReference type="PIRSF" id="PIRSF000178">
    <property type="entry name" value="SDH_cyt_b560"/>
    <property type="match status" value="1"/>
</dbReference>
<keyword evidence="7 12" id="KW-0479">Metal-binding</keyword>
<keyword evidence="5 12" id="KW-0349">Heme</keyword>
<dbReference type="GO" id="GO:0046872">
    <property type="term" value="F:metal ion binding"/>
    <property type="evidence" value="ECO:0007669"/>
    <property type="project" value="UniProtKB-KW"/>
</dbReference>
<name>A0A916VUA2_9HYPH</name>
<evidence type="ECO:0000256" key="6">
    <source>
        <dbReference type="ARBA" id="ARBA00022692"/>
    </source>
</evidence>
<keyword evidence="6 13" id="KW-0812">Transmembrane</keyword>